<dbReference type="OrthoDB" id="9783218at2"/>
<evidence type="ECO:0000256" key="7">
    <source>
        <dbReference type="RuleBase" id="RU363032"/>
    </source>
</evidence>
<dbReference type="InterPro" id="IPR035906">
    <property type="entry name" value="MetI-like_sf"/>
</dbReference>
<keyword evidence="6 7" id="KW-0472">Membrane</keyword>
<evidence type="ECO:0000256" key="1">
    <source>
        <dbReference type="ARBA" id="ARBA00004651"/>
    </source>
</evidence>
<keyword evidence="4 7" id="KW-0812">Transmembrane</keyword>
<dbReference type="InterPro" id="IPR000515">
    <property type="entry name" value="MetI-like"/>
</dbReference>
<keyword evidence="2 7" id="KW-0813">Transport</keyword>
<dbReference type="PANTHER" id="PTHR43386:SF1">
    <property type="entry name" value="D,D-DIPEPTIDE TRANSPORT SYSTEM PERMEASE PROTEIN DDPC-RELATED"/>
    <property type="match status" value="1"/>
</dbReference>
<dbReference type="InterPro" id="IPR050366">
    <property type="entry name" value="BP-dependent_transpt_permease"/>
</dbReference>
<evidence type="ECO:0000256" key="4">
    <source>
        <dbReference type="ARBA" id="ARBA00022692"/>
    </source>
</evidence>
<comment type="subcellular location">
    <subcellularLocation>
        <location evidence="1 7">Cell membrane</location>
        <topology evidence="1 7">Multi-pass membrane protein</topology>
    </subcellularLocation>
</comment>
<feature type="transmembrane region" description="Helical" evidence="7">
    <location>
        <begin position="21"/>
        <end position="41"/>
    </location>
</feature>
<evidence type="ECO:0000259" key="8">
    <source>
        <dbReference type="PROSITE" id="PS50928"/>
    </source>
</evidence>
<dbReference type="GO" id="GO:0005886">
    <property type="term" value="C:plasma membrane"/>
    <property type="evidence" value="ECO:0007669"/>
    <property type="project" value="UniProtKB-SubCell"/>
</dbReference>
<dbReference type="STRING" id="551995.SAMN05192574_102770"/>
<feature type="domain" description="ABC transmembrane type-1" evidence="8">
    <location>
        <begin position="196"/>
        <end position="386"/>
    </location>
</feature>
<dbReference type="Pfam" id="PF12911">
    <property type="entry name" value="OppC_N"/>
    <property type="match status" value="1"/>
</dbReference>
<evidence type="ECO:0000256" key="3">
    <source>
        <dbReference type="ARBA" id="ARBA00022475"/>
    </source>
</evidence>
<keyword evidence="10" id="KW-1185">Reference proteome</keyword>
<reference evidence="10" key="1">
    <citation type="submission" date="2016-10" db="EMBL/GenBank/DDBJ databases">
        <authorList>
            <person name="Varghese N."/>
            <person name="Submissions S."/>
        </authorList>
    </citation>
    <scope>NUCLEOTIDE SEQUENCE [LARGE SCALE GENOMIC DNA]</scope>
    <source>
        <strain evidence="10">Gh-48</strain>
    </source>
</reference>
<dbReference type="Pfam" id="PF00528">
    <property type="entry name" value="BPD_transp_1"/>
    <property type="match status" value="1"/>
</dbReference>
<dbReference type="AlphaFoldDB" id="A0A1H8EMG4"/>
<keyword evidence="3" id="KW-1003">Cell membrane</keyword>
<feature type="transmembrane region" description="Helical" evidence="7">
    <location>
        <begin position="360"/>
        <end position="382"/>
    </location>
</feature>
<protein>
    <submittedName>
        <fullName evidence="9">Peptide/nickel transport system permease protein</fullName>
    </submittedName>
</protein>
<dbReference type="RefSeq" id="WP_091210116.1">
    <property type="nucleotide sequence ID" value="NZ_FOCL01000002.1"/>
</dbReference>
<gene>
    <name evidence="9" type="ORF">SAMN05192574_102770</name>
</gene>
<keyword evidence="5 7" id="KW-1133">Transmembrane helix</keyword>
<dbReference type="PROSITE" id="PS50928">
    <property type="entry name" value="ABC_TM1"/>
    <property type="match status" value="1"/>
</dbReference>
<dbReference type="PANTHER" id="PTHR43386">
    <property type="entry name" value="OLIGOPEPTIDE TRANSPORT SYSTEM PERMEASE PROTEIN APPC"/>
    <property type="match status" value="1"/>
</dbReference>
<comment type="similarity">
    <text evidence="7">Belongs to the binding-protein-dependent transport system permease family.</text>
</comment>
<feature type="transmembrane region" description="Helical" evidence="7">
    <location>
        <begin position="259"/>
        <end position="278"/>
    </location>
</feature>
<evidence type="ECO:0000256" key="2">
    <source>
        <dbReference type="ARBA" id="ARBA00022448"/>
    </source>
</evidence>
<dbReference type="GO" id="GO:0055085">
    <property type="term" value="P:transmembrane transport"/>
    <property type="evidence" value="ECO:0007669"/>
    <property type="project" value="InterPro"/>
</dbReference>
<sequence>MAEITPAKRTLRVFKRNKIAVAGLAFILLTLLVAILGYLVMPDDTPLANNMVIQLSIKKPGSTYMILRLRKTEPVDTVNIFSRMLYGQPSFYKEVPITGYHFVKDSIYINGYIGDEDKPEKKVYNIFEVITGQKPVYKDGKVIFNDNGQTSAVVASAAVYHSFDARIRKENIGFKTFWLGTDGYGRDMLSRLLLGTRISLAVGLMSVIISMLLGVTVGAVAGYFGGWIDASLSWLMNILWALPALLLVIAISFALGKGLWQIFIAVGLSMWVEVARLVRGQVMGLKQVEYIEAARALGFSNKRIIAKHILPNITGPMLVLASSNFASAILLEAGLSFLGFGAQPPTPTWGGMIKEHYGYIVMDSAFLAIIPGMAIMLLVYAFNLVTVGLRDAFDIKSQSTRI</sequence>
<dbReference type="Proteomes" id="UP000198942">
    <property type="component" value="Unassembled WGS sequence"/>
</dbReference>
<dbReference type="EMBL" id="FOCL01000002">
    <property type="protein sequence ID" value="SEN20689.1"/>
    <property type="molecule type" value="Genomic_DNA"/>
</dbReference>
<dbReference type="SUPFAM" id="SSF161098">
    <property type="entry name" value="MetI-like"/>
    <property type="match status" value="1"/>
</dbReference>
<feature type="transmembrane region" description="Helical" evidence="7">
    <location>
        <begin position="317"/>
        <end position="340"/>
    </location>
</feature>
<evidence type="ECO:0000313" key="10">
    <source>
        <dbReference type="Proteomes" id="UP000198942"/>
    </source>
</evidence>
<dbReference type="InterPro" id="IPR025966">
    <property type="entry name" value="OppC_N"/>
</dbReference>
<evidence type="ECO:0000256" key="5">
    <source>
        <dbReference type="ARBA" id="ARBA00022989"/>
    </source>
</evidence>
<accession>A0A1H8EMG4</accession>
<evidence type="ECO:0000256" key="6">
    <source>
        <dbReference type="ARBA" id="ARBA00023136"/>
    </source>
</evidence>
<name>A0A1H8EMG4_9SPHI</name>
<dbReference type="Gene3D" id="1.10.3720.10">
    <property type="entry name" value="MetI-like"/>
    <property type="match status" value="1"/>
</dbReference>
<dbReference type="CDD" id="cd06261">
    <property type="entry name" value="TM_PBP2"/>
    <property type="match status" value="1"/>
</dbReference>
<evidence type="ECO:0000313" key="9">
    <source>
        <dbReference type="EMBL" id="SEN20689.1"/>
    </source>
</evidence>
<proteinExistence type="inferred from homology"/>
<feature type="transmembrane region" description="Helical" evidence="7">
    <location>
        <begin position="198"/>
        <end position="225"/>
    </location>
</feature>
<feature type="transmembrane region" description="Helical" evidence="7">
    <location>
        <begin position="232"/>
        <end position="253"/>
    </location>
</feature>
<organism evidence="9 10">
    <name type="scientific">Mucilaginibacter gossypiicola</name>
    <dbReference type="NCBI Taxonomy" id="551995"/>
    <lineage>
        <taxon>Bacteria</taxon>
        <taxon>Pseudomonadati</taxon>
        <taxon>Bacteroidota</taxon>
        <taxon>Sphingobacteriia</taxon>
        <taxon>Sphingobacteriales</taxon>
        <taxon>Sphingobacteriaceae</taxon>
        <taxon>Mucilaginibacter</taxon>
    </lineage>
</organism>